<name>A0ABM1W4E2_APLCA</name>
<feature type="compositionally biased region" description="Acidic residues" evidence="1">
    <location>
        <begin position="36"/>
        <end position="48"/>
    </location>
</feature>
<feature type="region of interest" description="Disordered" evidence="1">
    <location>
        <begin position="1"/>
        <end position="61"/>
    </location>
</feature>
<gene>
    <name evidence="3" type="primary">LOC101858465</name>
</gene>
<proteinExistence type="predicted"/>
<evidence type="ECO:0000313" key="2">
    <source>
        <dbReference type="Proteomes" id="UP000694888"/>
    </source>
</evidence>
<dbReference type="Proteomes" id="UP000694888">
    <property type="component" value="Unplaced"/>
</dbReference>
<accession>A0ABM1W4E2</accession>
<reference evidence="3" key="1">
    <citation type="submission" date="2025-08" db="UniProtKB">
        <authorList>
            <consortium name="RefSeq"/>
        </authorList>
    </citation>
    <scope>IDENTIFICATION</scope>
</reference>
<dbReference type="RefSeq" id="XP_035829535.1">
    <property type="nucleotide sequence ID" value="XM_035973642.1"/>
</dbReference>
<evidence type="ECO:0000256" key="1">
    <source>
        <dbReference type="SAM" id="MobiDB-lite"/>
    </source>
</evidence>
<dbReference type="GeneID" id="101858465"/>
<evidence type="ECO:0000313" key="3">
    <source>
        <dbReference type="RefSeq" id="XP_035829535.1"/>
    </source>
</evidence>
<sequence length="103" mass="11249">MSGEEQPQPFASDEEMNSESSRAPDGARHILPIIIEEPEPISSDEEMNSESSRAPDGARHILPIIIEEPEPISSDEEMSFLDVTLSLASKGTTKYSNMGNETS</sequence>
<organism evidence="2 3">
    <name type="scientific">Aplysia californica</name>
    <name type="common">California sea hare</name>
    <dbReference type="NCBI Taxonomy" id="6500"/>
    <lineage>
        <taxon>Eukaryota</taxon>
        <taxon>Metazoa</taxon>
        <taxon>Spiralia</taxon>
        <taxon>Lophotrochozoa</taxon>
        <taxon>Mollusca</taxon>
        <taxon>Gastropoda</taxon>
        <taxon>Heterobranchia</taxon>
        <taxon>Euthyneura</taxon>
        <taxon>Tectipleura</taxon>
        <taxon>Aplysiida</taxon>
        <taxon>Aplysioidea</taxon>
        <taxon>Aplysiidae</taxon>
        <taxon>Aplysia</taxon>
    </lineage>
</organism>
<protein>
    <submittedName>
        <fullName evidence="3">Uncharacterized protein LOC101858465 isoform X3</fullName>
    </submittedName>
</protein>
<keyword evidence="2" id="KW-1185">Reference proteome</keyword>